<evidence type="ECO:0000313" key="4">
    <source>
        <dbReference type="Proteomes" id="UP001223261"/>
    </source>
</evidence>
<dbReference type="EMBL" id="CP118848">
    <property type="protein sequence ID" value="WHI59939.1"/>
    <property type="molecule type" value="Genomic_DNA"/>
</dbReference>
<dbReference type="PANTHER" id="PTHR30204:SF96">
    <property type="entry name" value="CHROMOSOME-ANCHORING PROTEIN RACA"/>
    <property type="match status" value="1"/>
</dbReference>
<dbReference type="Proteomes" id="UP001223261">
    <property type="component" value="Chromosome"/>
</dbReference>
<evidence type="ECO:0000259" key="2">
    <source>
        <dbReference type="PROSITE" id="PS50937"/>
    </source>
</evidence>
<dbReference type="PRINTS" id="PR00040">
    <property type="entry name" value="HTHMERR"/>
</dbReference>
<keyword evidence="1" id="KW-0238">DNA-binding</keyword>
<dbReference type="GO" id="GO:0003677">
    <property type="term" value="F:DNA binding"/>
    <property type="evidence" value="ECO:0007669"/>
    <property type="project" value="UniProtKB-KW"/>
</dbReference>
<dbReference type="InterPro" id="IPR009061">
    <property type="entry name" value="DNA-bd_dom_put_sf"/>
</dbReference>
<dbReference type="AlphaFoldDB" id="A0AAX3W588"/>
<reference evidence="3" key="1">
    <citation type="journal article" date="2023" name="Antibiotics">
        <title>Prevalence and Molecular Characterization of Methicillin-Resistant Staphylococci (MRS) and Mammaliicocci (MRM) in Dromedary Camels from Algeria: First Detection of SCCmec-mecC Hybrid in Methicillin-Resistant Mammaliicoccus lentus.</title>
        <authorList>
            <person name="Belhout C."/>
            <person name="Boyen F."/>
            <person name="Vereecke N."/>
            <person name="Theuns S."/>
            <person name="Taibi N."/>
            <person name="Stegger M."/>
            <person name="de la Fe-Rodriguez P.Y."/>
            <person name="Bouayad L."/>
            <person name="Elgroud R."/>
            <person name="Butaye P."/>
        </authorList>
    </citation>
    <scope>NUCLEOTIDE SEQUENCE</scope>
    <source>
        <strain evidence="3">7048</strain>
    </source>
</reference>
<name>A0AAX3W588_MAMLE</name>
<organism evidence="3 4">
    <name type="scientific">Mammaliicoccus lentus</name>
    <name type="common">Staphylococcus lentus</name>
    <dbReference type="NCBI Taxonomy" id="42858"/>
    <lineage>
        <taxon>Bacteria</taxon>
        <taxon>Bacillati</taxon>
        <taxon>Bacillota</taxon>
        <taxon>Bacilli</taxon>
        <taxon>Bacillales</taxon>
        <taxon>Staphylococcaceae</taxon>
        <taxon>Mammaliicoccus</taxon>
    </lineage>
</organism>
<dbReference type="RefSeq" id="WP_282862182.1">
    <property type="nucleotide sequence ID" value="NZ_CP118848.1"/>
</dbReference>
<dbReference type="InterPro" id="IPR000551">
    <property type="entry name" value="MerR-type_HTH_dom"/>
</dbReference>
<sequence length="261" mass="30414">MKRGWCIKMLSIQEVKKQTGVTVRTLRYYDQIGLLLPADKTQGGHRLYGEKEMIKLQEIQFLKSLGFSLSEIKEMLSDEKDWKECLQGQLAYVINEKKKLEQIEQILQGLLNSMAIDGKTDLLKVQRLIQLYTKDSQSRETYRNQIFNKSEMELLKLLPNVNRADLDTLEWISLLAQLKKHMHKGEEAPQVQQIIRRMFEKQEEAFGDNDEFLDKLWNVRKSPEKSKKAGFYPIEPEVLDFLEGASDIYLRNIKKGKGDSG</sequence>
<gene>
    <name evidence="3" type="ORF">PYH69_14785</name>
</gene>
<feature type="domain" description="HTH merR-type" evidence="2">
    <location>
        <begin position="9"/>
        <end position="78"/>
    </location>
</feature>
<dbReference type="CDD" id="cd01106">
    <property type="entry name" value="HTH_TipAL-Mta"/>
    <property type="match status" value="1"/>
</dbReference>
<dbReference type="InterPro" id="IPR047057">
    <property type="entry name" value="MerR_fam"/>
</dbReference>
<protein>
    <submittedName>
        <fullName evidence="3">MerR family transcriptional regulator</fullName>
    </submittedName>
</protein>
<dbReference type="Gene3D" id="1.10.1660.10">
    <property type="match status" value="1"/>
</dbReference>
<dbReference type="SMART" id="SM00422">
    <property type="entry name" value="HTH_MERR"/>
    <property type="match status" value="1"/>
</dbReference>
<dbReference type="PANTHER" id="PTHR30204">
    <property type="entry name" value="REDOX-CYCLING DRUG-SENSING TRANSCRIPTIONAL ACTIVATOR SOXR"/>
    <property type="match status" value="1"/>
</dbReference>
<dbReference type="PROSITE" id="PS50937">
    <property type="entry name" value="HTH_MERR_2"/>
    <property type="match status" value="1"/>
</dbReference>
<dbReference type="SUPFAM" id="SSF46955">
    <property type="entry name" value="Putative DNA-binding domain"/>
    <property type="match status" value="1"/>
</dbReference>
<evidence type="ECO:0000256" key="1">
    <source>
        <dbReference type="ARBA" id="ARBA00023125"/>
    </source>
</evidence>
<dbReference type="Pfam" id="PF13411">
    <property type="entry name" value="MerR_1"/>
    <property type="match status" value="1"/>
</dbReference>
<dbReference type="GO" id="GO:0003700">
    <property type="term" value="F:DNA-binding transcription factor activity"/>
    <property type="evidence" value="ECO:0007669"/>
    <property type="project" value="InterPro"/>
</dbReference>
<proteinExistence type="predicted"/>
<accession>A0AAX3W588</accession>
<evidence type="ECO:0000313" key="3">
    <source>
        <dbReference type="EMBL" id="WHI59939.1"/>
    </source>
</evidence>